<evidence type="ECO:0000313" key="1">
    <source>
        <dbReference type="Ensembl" id="ENSCCNP00000002561.1"/>
    </source>
</evidence>
<name>A0A8C0VXT5_CASCN</name>
<protein>
    <submittedName>
        <fullName evidence="1">Uncharacterized protein</fullName>
    </submittedName>
</protein>
<reference evidence="1" key="1">
    <citation type="submission" date="2023-09" db="UniProtKB">
        <authorList>
            <consortium name="Ensembl"/>
        </authorList>
    </citation>
    <scope>IDENTIFICATION</scope>
</reference>
<proteinExistence type="predicted"/>
<dbReference type="AlphaFoldDB" id="A0A8C0VXT5"/>
<dbReference type="Ensembl" id="ENSCCNT00000003412.1">
    <property type="protein sequence ID" value="ENSCCNP00000002561.1"/>
    <property type="gene ID" value="ENSCCNG00000002805.1"/>
</dbReference>
<accession>A0A8C0VXT5</accession>
<organism evidence="1">
    <name type="scientific">Castor canadensis</name>
    <name type="common">American beaver</name>
    <dbReference type="NCBI Taxonomy" id="51338"/>
    <lineage>
        <taxon>Eukaryota</taxon>
        <taxon>Metazoa</taxon>
        <taxon>Chordata</taxon>
        <taxon>Craniata</taxon>
        <taxon>Vertebrata</taxon>
        <taxon>Euteleostomi</taxon>
        <taxon>Mammalia</taxon>
        <taxon>Eutheria</taxon>
        <taxon>Euarchontoglires</taxon>
        <taxon>Glires</taxon>
        <taxon>Rodentia</taxon>
        <taxon>Castorimorpha</taxon>
        <taxon>Castoridae</taxon>
        <taxon>Castor</taxon>
    </lineage>
</organism>
<sequence>LCFACYFSFVGRLSSSRCSLGCPCFCYLFVLSPAVLCPLEPRRLRWLRLCHSLLLLEQSGTTFQWRWPLRTSGNPIPSRTFGNCSDHCYWTQVWLHRRPVK</sequence>